<gene>
    <name evidence="1" type="ORF">QW060_10735</name>
</gene>
<name>A0ABT8CTV1_9FLAO</name>
<protein>
    <submittedName>
        <fullName evidence="1">Uncharacterized protein</fullName>
    </submittedName>
</protein>
<accession>A0ABT8CTV1</accession>
<proteinExistence type="predicted"/>
<dbReference type="Proteomes" id="UP001242368">
    <property type="component" value="Unassembled WGS sequence"/>
</dbReference>
<dbReference type="RefSeq" id="WP_290363581.1">
    <property type="nucleotide sequence ID" value="NZ_JAUFQU010000001.1"/>
</dbReference>
<keyword evidence="2" id="KW-1185">Reference proteome</keyword>
<reference evidence="2" key="1">
    <citation type="journal article" date="2019" name="Int. J. Syst. Evol. Microbiol.">
        <title>The Global Catalogue of Microorganisms (GCM) 10K type strain sequencing project: providing services to taxonomists for standard genome sequencing and annotation.</title>
        <authorList>
            <consortium name="The Broad Institute Genomics Platform"/>
            <consortium name="The Broad Institute Genome Sequencing Center for Infectious Disease"/>
            <person name="Wu L."/>
            <person name="Ma J."/>
        </authorList>
    </citation>
    <scope>NUCLEOTIDE SEQUENCE [LARGE SCALE GENOMIC DNA]</scope>
    <source>
        <strain evidence="2">CECT 7184</strain>
    </source>
</reference>
<evidence type="ECO:0000313" key="1">
    <source>
        <dbReference type="EMBL" id="MDN3707609.1"/>
    </source>
</evidence>
<sequence length="250" mass="29078">MRLSRYSNEDNKLPFKKEYLKVTNREFDFDRHYHKDLINAAVKELTSRENVVTDEELHNAGGGNVSDIRRFVLENDIPFSVGYYTDVIDNIQIDISTLKEKTTNHIADSYSTLKPAAILNLIKSKENTVIKKEMIIREKCEALAIQLGDYIYVENSYPNADSDILGIIKSMDLNYSNELEIQYITLNKDLSESRLSLKSTKNNEIIYSLKAEIFQEEKDKGLLQNKNQLIQLFKNRGRKNPTFKTKRRKK</sequence>
<comment type="caution">
    <text evidence="1">The sequence shown here is derived from an EMBL/GenBank/DDBJ whole genome shotgun (WGS) entry which is preliminary data.</text>
</comment>
<evidence type="ECO:0000313" key="2">
    <source>
        <dbReference type="Proteomes" id="UP001242368"/>
    </source>
</evidence>
<organism evidence="1 2">
    <name type="scientific">Paenimyroides ceti</name>
    <dbReference type="NCBI Taxonomy" id="395087"/>
    <lineage>
        <taxon>Bacteria</taxon>
        <taxon>Pseudomonadati</taxon>
        <taxon>Bacteroidota</taxon>
        <taxon>Flavobacteriia</taxon>
        <taxon>Flavobacteriales</taxon>
        <taxon>Flavobacteriaceae</taxon>
        <taxon>Paenimyroides</taxon>
    </lineage>
</organism>
<dbReference type="EMBL" id="JAUFQU010000001">
    <property type="protein sequence ID" value="MDN3707609.1"/>
    <property type="molecule type" value="Genomic_DNA"/>
</dbReference>